<sequence length="795" mass="86370">MDCLRHSALTAAGQQQGREMGDELEVALSKTLTLEAARFLPSEAVKTTSTGSRSESVSTASSSSVLSSGRSSPVSSSSATSNLYFNLEDEEEICLDDDAASELIRGFSAFHNDSRGRAPWKGGSLVDDHRATTARSNSASDGHSRCDDSLPLGAHKHFTFPLRPVNGWSALNSPTYSASAPISTTGSRRGSTQAGRPQSGVSVTEAMQGCNVDLIKEPDQIRWTMAIDNNSGTPGMSEEDLPDEAEAPHSNTTDTDEHSEIPPRQRPGQGQTEDICELVLRQAFNVDLQDLTFAGDALESVARCLEELSSVVYSDPSGQPAIPLRSLPSGDQSCIQSEDHSGGPDHSQSGRKRRGKRRANSRTDREQGGRGDGDDQHDDQSGGDGSSPARSKKIRVEPPDNRYPCPYRKRNPLKFNVRDYNTCATASYSDFTNLKRHIKLYHRRQARLPYVCFRCGIDQESRDQLMAHVQLPPDEICAVRQEAQNADPEEGITQEVEDLLNERKSKVKIDTWPSLWQALFGCGDEVMSSSFEPPVEWDEVKAEFEGTRDILKNRVQLESVTIKELRPEAQSYVAAHMDQTCWDYIGSVLSASRLQADYQTETHHKRRRSQKSTAAAMSSRDDGLLPPSIQRQILPKAGGAEGGLPVGPNTAVTVSNGSSLSSSWETAISNVSSSNLLSASSSTSLATHGEPLLPAQHRLTGICAPVPGRRVAGFVGDGQTGCGIDNRAGVFSTAADAFPEYIQTVDEGEYALQEGLECLFGYEDYEEHLGDCLGYEEGSAQFDPGYPAVHHRAPL</sequence>
<feature type="region of interest" description="Disordered" evidence="1">
    <location>
        <begin position="313"/>
        <end position="407"/>
    </location>
</feature>
<dbReference type="PANTHER" id="PTHR38166:SF1">
    <property type="entry name" value="C2H2-TYPE DOMAIN-CONTAINING PROTEIN"/>
    <property type="match status" value="1"/>
</dbReference>
<reference evidence="2" key="1">
    <citation type="submission" date="2022-07" db="EMBL/GenBank/DDBJ databases">
        <title>Fungi with potential for degradation of polypropylene.</title>
        <authorList>
            <person name="Gostincar C."/>
        </authorList>
    </citation>
    <scope>NUCLEOTIDE SEQUENCE</scope>
    <source>
        <strain evidence="2">EXF-13287</strain>
    </source>
</reference>
<proteinExistence type="predicted"/>
<dbReference type="Proteomes" id="UP001174691">
    <property type="component" value="Unassembled WGS sequence"/>
</dbReference>
<protein>
    <recommendedName>
        <fullName evidence="4">C2H2-type domain-containing protein</fullName>
    </recommendedName>
</protein>
<dbReference type="PANTHER" id="PTHR38166">
    <property type="entry name" value="C2H2-TYPE DOMAIN-CONTAINING PROTEIN-RELATED"/>
    <property type="match status" value="1"/>
</dbReference>
<dbReference type="EMBL" id="JANBVN010000031">
    <property type="protein sequence ID" value="KAJ9160739.1"/>
    <property type="molecule type" value="Genomic_DNA"/>
</dbReference>
<comment type="caution">
    <text evidence="2">The sequence shown here is derived from an EMBL/GenBank/DDBJ whole genome shotgun (WGS) entry which is preliminary data.</text>
</comment>
<evidence type="ECO:0000313" key="2">
    <source>
        <dbReference type="EMBL" id="KAJ9160739.1"/>
    </source>
</evidence>
<feature type="compositionally biased region" description="Basic residues" evidence="1">
    <location>
        <begin position="349"/>
        <end position="360"/>
    </location>
</feature>
<name>A0AA38RVE7_9PEZI</name>
<feature type="region of interest" description="Disordered" evidence="1">
    <location>
        <begin position="226"/>
        <end position="271"/>
    </location>
</feature>
<evidence type="ECO:0000313" key="3">
    <source>
        <dbReference type="Proteomes" id="UP001174691"/>
    </source>
</evidence>
<keyword evidence="3" id="KW-1185">Reference proteome</keyword>
<evidence type="ECO:0000256" key="1">
    <source>
        <dbReference type="SAM" id="MobiDB-lite"/>
    </source>
</evidence>
<dbReference type="AlphaFoldDB" id="A0AA38RVE7"/>
<accession>A0AA38RVE7</accession>
<feature type="compositionally biased region" description="Low complexity" evidence="1">
    <location>
        <begin position="47"/>
        <end position="80"/>
    </location>
</feature>
<feature type="compositionally biased region" description="Basic and acidic residues" evidence="1">
    <location>
        <begin position="361"/>
        <end position="380"/>
    </location>
</feature>
<gene>
    <name evidence="2" type="ORF">NKR19_g2957</name>
</gene>
<organism evidence="2 3">
    <name type="scientific">Coniochaeta hoffmannii</name>
    <dbReference type="NCBI Taxonomy" id="91930"/>
    <lineage>
        <taxon>Eukaryota</taxon>
        <taxon>Fungi</taxon>
        <taxon>Dikarya</taxon>
        <taxon>Ascomycota</taxon>
        <taxon>Pezizomycotina</taxon>
        <taxon>Sordariomycetes</taxon>
        <taxon>Sordariomycetidae</taxon>
        <taxon>Coniochaetales</taxon>
        <taxon>Coniochaetaceae</taxon>
        <taxon>Coniochaeta</taxon>
    </lineage>
</organism>
<feature type="region of interest" description="Disordered" evidence="1">
    <location>
        <begin position="599"/>
        <end position="627"/>
    </location>
</feature>
<feature type="region of interest" description="Disordered" evidence="1">
    <location>
        <begin position="45"/>
        <end position="80"/>
    </location>
</feature>
<feature type="region of interest" description="Disordered" evidence="1">
    <location>
        <begin position="176"/>
        <end position="202"/>
    </location>
</feature>
<evidence type="ECO:0008006" key="4">
    <source>
        <dbReference type="Google" id="ProtNLM"/>
    </source>
</evidence>